<keyword evidence="3" id="KW-1185">Reference proteome</keyword>
<reference evidence="3" key="2">
    <citation type="journal article" date="2019" name="Int. J. Syst. Evol. Microbiol.">
        <title>The Global Catalogue of Microorganisms (GCM) 10K type strain sequencing project: providing services to taxonomists for standard genome sequencing and annotation.</title>
        <authorList>
            <consortium name="The Broad Institute Genomics Platform"/>
            <consortium name="The Broad Institute Genome Sequencing Center for Infectious Disease"/>
            <person name="Wu L."/>
            <person name="Ma J."/>
        </authorList>
    </citation>
    <scope>NUCLEOTIDE SEQUENCE [LARGE SCALE GENOMIC DNA]</scope>
    <source>
        <strain evidence="3">CGMCC 1.15772</strain>
    </source>
</reference>
<proteinExistence type="predicted"/>
<protein>
    <submittedName>
        <fullName evidence="1">Uncharacterized protein</fullName>
    </submittedName>
</protein>
<evidence type="ECO:0000313" key="1">
    <source>
        <dbReference type="EMBL" id="MFC6592928.1"/>
    </source>
</evidence>
<dbReference type="EMBL" id="JBHSWD010000003">
    <property type="protein sequence ID" value="MFC6593057.1"/>
    <property type="molecule type" value="Genomic_DNA"/>
</dbReference>
<evidence type="ECO:0000313" key="3">
    <source>
        <dbReference type="Proteomes" id="UP001596297"/>
    </source>
</evidence>
<sequence>MNPDSALPRPLDLSVPSNRFAAGGILAGILLGRLNGKSWTHALGAGFGGFAAWAIARELDPDHPESANAALPLATGTALLGQPGLPVGSLVALSGLRVLAGTVGHAPTPLDLTALAGAAALAARAGEPAAALVPGAALGLSALEKDRFSPSQAAALILLAALVPAARSTKAGNEGPALALSVLALACAPALTQPEEVAAPCDCSPVTVSPQRVQRTRQLAALTLAAGLLTRQAAPLTAVAAATLAAGLRRVVAAEGGLSLKQKRSAR</sequence>
<organism evidence="1 3">
    <name type="scientific">Deinococcus lacus</name>
    <dbReference type="NCBI Taxonomy" id="392561"/>
    <lineage>
        <taxon>Bacteria</taxon>
        <taxon>Thermotogati</taxon>
        <taxon>Deinococcota</taxon>
        <taxon>Deinococci</taxon>
        <taxon>Deinococcales</taxon>
        <taxon>Deinococcaceae</taxon>
        <taxon>Deinococcus</taxon>
    </lineage>
</organism>
<reference evidence="1" key="1">
    <citation type="journal article" date="2014" name="Int. J. Syst. Evol. Microbiol.">
        <title>Complete genome of a new Firmicutes species belonging to the dominant human colonic microbiota ('Ruminococcus bicirculans') reveals two chromosomes and a selective capacity to utilize plant glucans.</title>
        <authorList>
            <consortium name="NISC Comparative Sequencing Program"/>
            <person name="Wegmann U."/>
            <person name="Louis P."/>
            <person name="Goesmann A."/>
            <person name="Henrissat B."/>
            <person name="Duncan S.H."/>
            <person name="Flint H.J."/>
        </authorList>
    </citation>
    <scope>NUCLEOTIDE SEQUENCE</scope>
    <source>
        <strain evidence="1">NBRC 112440</strain>
    </source>
</reference>
<evidence type="ECO:0000313" key="2">
    <source>
        <dbReference type="EMBL" id="MFC6593057.1"/>
    </source>
</evidence>
<dbReference type="Proteomes" id="UP001596297">
    <property type="component" value="Unassembled WGS sequence"/>
</dbReference>
<dbReference type="RefSeq" id="WP_380084043.1">
    <property type="nucleotide sequence ID" value="NZ_JBHSWD010000003.1"/>
</dbReference>
<accession>A0ABW1YHJ5</accession>
<comment type="caution">
    <text evidence="1">The sequence shown here is derived from an EMBL/GenBank/DDBJ whole genome shotgun (WGS) entry which is preliminary data.</text>
</comment>
<name>A0ABW1YHJ5_9DEIO</name>
<reference evidence="1" key="3">
    <citation type="submission" date="2024-09" db="EMBL/GenBank/DDBJ databases">
        <authorList>
            <person name="Sun Q."/>
            <person name="Mori K."/>
        </authorList>
    </citation>
    <scope>NUCLEOTIDE SEQUENCE</scope>
    <source>
        <strain evidence="1">NBRC 112440</strain>
    </source>
</reference>
<gene>
    <name evidence="1" type="ORF">ACFP81_13575</name>
    <name evidence="2" type="ORF">ACFP81_14270</name>
</gene>
<dbReference type="EMBL" id="JBHSWD010000003">
    <property type="protein sequence ID" value="MFC6592928.1"/>
    <property type="molecule type" value="Genomic_DNA"/>
</dbReference>